<gene>
    <name evidence="1" type="ORF">MILVUS5_LOCUS9865</name>
</gene>
<comment type="caution">
    <text evidence="1">The sequence shown here is derived from an EMBL/GenBank/DDBJ whole genome shotgun (WGS) entry which is preliminary data.</text>
</comment>
<name>A0ACB0J898_TRIPR</name>
<evidence type="ECO:0000313" key="2">
    <source>
        <dbReference type="Proteomes" id="UP001177021"/>
    </source>
</evidence>
<keyword evidence="2" id="KW-1185">Reference proteome</keyword>
<protein>
    <submittedName>
        <fullName evidence="1">Uncharacterized protein</fullName>
    </submittedName>
</protein>
<organism evidence="1 2">
    <name type="scientific">Trifolium pratense</name>
    <name type="common">Red clover</name>
    <dbReference type="NCBI Taxonomy" id="57577"/>
    <lineage>
        <taxon>Eukaryota</taxon>
        <taxon>Viridiplantae</taxon>
        <taxon>Streptophyta</taxon>
        <taxon>Embryophyta</taxon>
        <taxon>Tracheophyta</taxon>
        <taxon>Spermatophyta</taxon>
        <taxon>Magnoliopsida</taxon>
        <taxon>eudicotyledons</taxon>
        <taxon>Gunneridae</taxon>
        <taxon>Pentapetalae</taxon>
        <taxon>rosids</taxon>
        <taxon>fabids</taxon>
        <taxon>Fabales</taxon>
        <taxon>Fabaceae</taxon>
        <taxon>Papilionoideae</taxon>
        <taxon>50 kb inversion clade</taxon>
        <taxon>NPAAA clade</taxon>
        <taxon>Hologalegina</taxon>
        <taxon>IRL clade</taxon>
        <taxon>Trifolieae</taxon>
        <taxon>Trifolium</taxon>
    </lineage>
</organism>
<accession>A0ACB0J898</accession>
<dbReference type="Proteomes" id="UP001177021">
    <property type="component" value="Unassembled WGS sequence"/>
</dbReference>
<dbReference type="EMBL" id="CASHSV030000024">
    <property type="protein sequence ID" value="CAJ2639923.1"/>
    <property type="molecule type" value="Genomic_DNA"/>
</dbReference>
<reference evidence="1" key="1">
    <citation type="submission" date="2023-10" db="EMBL/GenBank/DDBJ databases">
        <authorList>
            <person name="Rodriguez Cubillos JULIANA M."/>
            <person name="De Vega J."/>
        </authorList>
    </citation>
    <scope>NUCLEOTIDE SEQUENCE</scope>
</reference>
<sequence length="87" mass="9594">MAVATKPKDIALIDVPKLFHGPSSSTPPPPPVCECDGPGFEAVYTFHVFDLSPLKSLILFNLSCFCSNPNEKGRLPFIIQFYLFCMS</sequence>
<evidence type="ECO:0000313" key="1">
    <source>
        <dbReference type="EMBL" id="CAJ2639923.1"/>
    </source>
</evidence>
<proteinExistence type="predicted"/>